<name>A0ACA9QCW4_9GLOM</name>
<feature type="non-terminal residue" evidence="1">
    <location>
        <position position="1"/>
    </location>
</feature>
<dbReference type="EMBL" id="CAJVPU010042259">
    <property type="protein sequence ID" value="CAG8743181.1"/>
    <property type="molecule type" value="Genomic_DNA"/>
</dbReference>
<evidence type="ECO:0000313" key="2">
    <source>
        <dbReference type="Proteomes" id="UP000789702"/>
    </source>
</evidence>
<comment type="caution">
    <text evidence="1">The sequence shown here is derived from an EMBL/GenBank/DDBJ whole genome shotgun (WGS) entry which is preliminary data.</text>
</comment>
<dbReference type="Proteomes" id="UP000789702">
    <property type="component" value="Unassembled WGS sequence"/>
</dbReference>
<keyword evidence="2" id="KW-1185">Reference proteome</keyword>
<reference evidence="1" key="1">
    <citation type="submission" date="2021-06" db="EMBL/GenBank/DDBJ databases">
        <authorList>
            <person name="Kallberg Y."/>
            <person name="Tangrot J."/>
            <person name="Rosling A."/>
        </authorList>
    </citation>
    <scope>NUCLEOTIDE SEQUENCE</scope>
    <source>
        <strain evidence="1">IL203A</strain>
    </source>
</reference>
<feature type="non-terminal residue" evidence="1">
    <location>
        <position position="53"/>
    </location>
</feature>
<organism evidence="1 2">
    <name type="scientific">Dentiscutata heterogama</name>
    <dbReference type="NCBI Taxonomy" id="1316150"/>
    <lineage>
        <taxon>Eukaryota</taxon>
        <taxon>Fungi</taxon>
        <taxon>Fungi incertae sedis</taxon>
        <taxon>Mucoromycota</taxon>
        <taxon>Glomeromycotina</taxon>
        <taxon>Glomeromycetes</taxon>
        <taxon>Diversisporales</taxon>
        <taxon>Gigasporaceae</taxon>
        <taxon>Dentiscutata</taxon>
    </lineage>
</organism>
<proteinExistence type="predicted"/>
<evidence type="ECO:0000313" key="1">
    <source>
        <dbReference type="EMBL" id="CAG8743181.1"/>
    </source>
</evidence>
<accession>A0ACA9QCW4</accession>
<sequence>NMSKNSIVTINDEITKNALDEKNTNNSPEFIIQELLKFDNQRLNKVIVSTVIM</sequence>
<protein>
    <submittedName>
        <fullName evidence="1">13110_t:CDS:1</fullName>
    </submittedName>
</protein>
<gene>
    <name evidence="1" type="ORF">DHETER_LOCUS14178</name>
</gene>